<keyword evidence="2" id="KW-1185">Reference proteome</keyword>
<proteinExistence type="predicted"/>
<gene>
    <name evidence="1" type="ORF">P5G59_06390</name>
</gene>
<dbReference type="RefSeq" id="WP_301217109.1">
    <property type="nucleotide sequence ID" value="NZ_JAROCB010000002.1"/>
</dbReference>
<evidence type="ECO:0000313" key="1">
    <source>
        <dbReference type="EMBL" id="MDN4596759.1"/>
    </source>
</evidence>
<reference evidence="1" key="1">
    <citation type="submission" date="2023-03" db="EMBL/GenBank/DDBJ databases">
        <title>MT1 and MT2 Draft Genomes of Novel Species.</title>
        <authorList>
            <person name="Venkateswaran K."/>
        </authorList>
    </citation>
    <scope>NUCLEOTIDE SEQUENCE</scope>
    <source>
        <strain evidence="1">F6_8S_P_1A</strain>
    </source>
</reference>
<organism evidence="1 2">
    <name type="scientific">Leifsonia virtsii</name>
    <dbReference type="NCBI Taxonomy" id="3035915"/>
    <lineage>
        <taxon>Bacteria</taxon>
        <taxon>Bacillati</taxon>
        <taxon>Actinomycetota</taxon>
        <taxon>Actinomycetes</taxon>
        <taxon>Micrococcales</taxon>
        <taxon>Microbacteriaceae</taxon>
        <taxon>Leifsonia</taxon>
    </lineage>
</organism>
<dbReference type="EMBL" id="JAROCB010000002">
    <property type="protein sequence ID" value="MDN4596759.1"/>
    <property type="molecule type" value="Genomic_DNA"/>
</dbReference>
<dbReference type="Proteomes" id="UP001174210">
    <property type="component" value="Unassembled WGS sequence"/>
</dbReference>
<sequence length="106" mass="10131">MSTSDADTTTALAGVVAAVPGVARLYPSGGVLGQVSAALTSAITGGPAGGDIAVDGGRIAIRIGVGPERPAAAVCRDVYAAARVWAAASGMPDAVIEVTAASVEPA</sequence>
<evidence type="ECO:0000313" key="2">
    <source>
        <dbReference type="Proteomes" id="UP001174210"/>
    </source>
</evidence>
<comment type="caution">
    <text evidence="1">The sequence shown here is derived from an EMBL/GenBank/DDBJ whole genome shotgun (WGS) entry which is preliminary data.</text>
</comment>
<protein>
    <recommendedName>
        <fullName evidence="3">Asp23/Gls24 family envelope stress response protein</fullName>
    </recommendedName>
</protein>
<name>A0ABT8IXK4_9MICO</name>
<accession>A0ABT8IXK4</accession>
<evidence type="ECO:0008006" key="3">
    <source>
        <dbReference type="Google" id="ProtNLM"/>
    </source>
</evidence>